<dbReference type="InterPro" id="IPR004799">
    <property type="entry name" value="Periplasmic_diS_OxRdtase_DsbE"/>
</dbReference>
<comment type="subcellular location">
    <subcellularLocation>
        <location evidence="1">Cell inner membrane</location>
        <topology evidence="1">Single-pass membrane protein</topology>
        <orientation evidence="1">Periplasmic side</orientation>
    </subcellularLocation>
</comment>
<dbReference type="Pfam" id="PF08534">
    <property type="entry name" value="Redoxin"/>
    <property type="match status" value="1"/>
</dbReference>
<reference evidence="8" key="2">
    <citation type="submission" date="2023-07" db="EMBL/GenBank/DDBJ databases">
        <title>Marinomonas vulgaris A79, complete genome.</title>
        <authorList>
            <person name="Ying J.-J."/>
        </authorList>
    </citation>
    <scope>NUCLEOTIDE SEQUENCE [LARGE SCALE GENOMIC DNA]</scope>
    <source>
        <strain evidence="8">A79</strain>
    </source>
</reference>
<evidence type="ECO:0000256" key="1">
    <source>
        <dbReference type="ARBA" id="ARBA00004383"/>
    </source>
</evidence>
<feature type="domain" description="Thioredoxin" evidence="6">
    <location>
        <begin position="34"/>
        <end position="169"/>
    </location>
</feature>
<dbReference type="NCBIfam" id="TIGR00385">
    <property type="entry name" value="dsbE"/>
    <property type="match status" value="1"/>
</dbReference>
<keyword evidence="4" id="KW-1015">Disulfide bond</keyword>
<evidence type="ECO:0000256" key="5">
    <source>
        <dbReference type="ARBA" id="ARBA00023284"/>
    </source>
</evidence>
<evidence type="ECO:0000313" key="8">
    <source>
        <dbReference type="Proteomes" id="UP000679722"/>
    </source>
</evidence>
<comment type="similarity">
    <text evidence="2">Belongs to the thioredoxin family. DsbE subfamily.</text>
</comment>
<protein>
    <submittedName>
        <fullName evidence="7">DsbE family thiol:disulfide interchange protein</fullName>
    </submittedName>
</protein>
<evidence type="ECO:0000256" key="3">
    <source>
        <dbReference type="ARBA" id="ARBA00022748"/>
    </source>
</evidence>
<name>A0ABS5HB06_9GAMM</name>
<keyword evidence="5" id="KW-0676">Redox-active center</keyword>
<dbReference type="RefSeq" id="WP_211536001.1">
    <property type="nucleotide sequence ID" value="NZ_JAGSSV010000006.1"/>
</dbReference>
<gene>
    <name evidence="7" type="ORF">J9B83_06855</name>
</gene>
<dbReference type="InterPro" id="IPR013740">
    <property type="entry name" value="Redoxin"/>
</dbReference>
<dbReference type="InterPro" id="IPR050553">
    <property type="entry name" value="Thioredoxin_ResA/DsbE_sf"/>
</dbReference>
<evidence type="ECO:0000313" key="7">
    <source>
        <dbReference type="EMBL" id="MBR7888660.1"/>
    </source>
</evidence>
<dbReference type="PANTHER" id="PTHR42852:SF6">
    <property type="entry name" value="THIOL:DISULFIDE INTERCHANGE PROTEIN DSBE"/>
    <property type="match status" value="1"/>
</dbReference>
<keyword evidence="3" id="KW-0201">Cytochrome c-type biogenesis</keyword>
<evidence type="ECO:0000259" key="6">
    <source>
        <dbReference type="PROSITE" id="PS51352"/>
    </source>
</evidence>
<proteinExistence type="inferred from homology"/>
<accession>A0ABS5HB06</accession>
<dbReference type="PROSITE" id="PS51352">
    <property type="entry name" value="THIOREDOXIN_2"/>
    <property type="match status" value="1"/>
</dbReference>
<dbReference type="InterPro" id="IPR036249">
    <property type="entry name" value="Thioredoxin-like_sf"/>
</dbReference>
<dbReference type="Proteomes" id="UP000679722">
    <property type="component" value="Unassembled WGS sequence"/>
</dbReference>
<organism evidence="7 8">
    <name type="scientific">Marinomonas vulgaris</name>
    <dbReference type="NCBI Taxonomy" id="2823372"/>
    <lineage>
        <taxon>Bacteria</taxon>
        <taxon>Pseudomonadati</taxon>
        <taxon>Pseudomonadota</taxon>
        <taxon>Gammaproteobacteria</taxon>
        <taxon>Oceanospirillales</taxon>
        <taxon>Oceanospirillaceae</taxon>
        <taxon>Marinomonas</taxon>
    </lineage>
</organism>
<dbReference type="PANTHER" id="PTHR42852">
    <property type="entry name" value="THIOL:DISULFIDE INTERCHANGE PROTEIN DSBE"/>
    <property type="match status" value="1"/>
</dbReference>
<keyword evidence="8" id="KW-1185">Reference proteome</keyword>
<dbReference type="PROSITE" id="PS00194">
    <property type="entry name" value="THIOREDOXIN_1"/>
    <property type="match status" value="1"/>
</dbReference>
<evidence type="ECO:0000256" key="4">
    <source>
        <dbReference type="ARBA" id="ARBA00023157"/>
    </source>
</evidence>
<dbReference type="Gene3D" id="3.40.30.10">
    <property type="entry name" value="Glutaredoxin"/>
    <property type="match status" value="1"/>
</dbReference>
<dbReference type="InterPro" id="IPR017937">
    <property type="entry name" value="Thioredoxin_CS"/>
</dbReference>
<dbReference type="SUPFAM" id="SSF52833">
    <property type="entry name" value="Thioredoxin-like"/>
    <property type="match status" value="1"/>
</dbReference>
<evidence type="ECO:0000256" key="2">
    <source>
        <dbReference type="ARBA" id="ARBA00007758"/>
    </source>
</evidence>
<comment type="caution">
    <text evidence="7">The sequence shown here is derived from an EMBL/GenBank/DDBJ whole genome shotgun (WGS) entry which is preliminary data.</text>
</comment>
<dbReference type="CDD" id="cd03010">
    <property type="entry name" value="TlpA_like_DsbE"/>
    <property type="match status" value="1"/>
</dbReference>
<reference evidence="7 8" key="1">
    <citation type="submission" date="2021-04" db="EMBL/GenBank/DDBJ databases">
        <authorList>
            <person name="Sun C."/>
        </authorList>
    </citation>
    <scope>NUCLEOTIDE SEQUENCE [LARGE SCALE GENOMIC DNA]</scope>
    <source>
        <strain evidence="7 8">A79</strain>
    </source>
</reference>
<sequence>MRKILLFLPLVMFLALGGVFYSQLGKDVNYMPSALVGKSVPDFTLVSLFDDELVTNADLPSTPYLINFWGTWCPACHIEHPFLNRLAQSGITIIGIDHKDQQALALQWLEEKGNPYQQVLMDEIGHFGLDMGITGAPETFVVDSNGVVAYRHQGEINEQNWPTMKEYLQ</sequence>
<dbReference type="InterPro" id="IPR013766">
    <property type="entry name" value="Thioredoxin_domain"/>
</dbReference>
<dbReference type="EMBL" id="JAGSSV010000006">
    <property type="protein sequence ID" value="MBR7888660.1"/>
    <property type="molecule type" value="Genomic_DNA"/>
</dbReference>